<gene>
    <name evidence="2" type="ORF">M404DRAFT_10382</name>
</gene>
<dbReference type="EMBL" id="KN832004">
    <property type="protein sequence ID" value="KIN99540.1"/>
    <property type="molecule type" value="Genomic_DNA"/>
</dbReference>
<dbReference type="OrthoDB" id="10443371at2759"/>
<sequence length="142" mass="15179">MWSALGDEQPHGGMVPPAKASPYIPAHHLSTPDVFLNNIPFDKGKLHSMFMGCTDEINNNNDNAPLRPTSHVNPKPKPHPSLPLTEKGNGPRHHNTGSLDNPLGMEDVQPSGSKEMSNKCAPAEEGSATVSTSQDKSAQTPL</sequence>
<name>A0A0C3NVV9_PISTI</name>
<dbReference type="AlphaFoldDB" id="A0A0C3NVV9"/>
<protein>
    <submittedName>
        <fullName evidence="2">Uncharacterized protein</fullName>
    </submittedName>
</protein>
<keyword evidence="3" id="KW-1185">Reference proteome</keyword>
<dbReference type="Proteomes" id="UP000054217">
    <property type="component" value="Unassembled WGS sequence"/>
</dbReference>
<evidence type="ECO:0000313" key="3">
    <source>
        <dbReference type="Proteomes" id="UP000054217"/>
    </source>
</evidence>
<feature type="region of interest" description="Disordered" evidence="1">
    <location>
        <begin position="55"/>
        <end position="142"/>
    </location>
</feature>
<accession>A0A0C3NVV9</accession>
<proteinExistence type="predicted"/>
<feature type="compositionally biased region" description="Polar residues" evidence="1">
    <location>
        <begin position="128"/>
        <end position="142"/>
    </location>
</feature>
<dbReference type="HOGENOM" id="CLU_1816584_0_0_1"/>
<dbReference type="InParanoid" id="A0A0C3NVV9"/>
<reference evidence="3" key="2">
    <citation type="submission" date="2015-01" db="EMBL/GenBank/DDBJ databases">
        <title>Evolutionary Origins and Diversification of the Mycorrhizal Mutualists.</title>
        <authorList>
            <consortium name="DOE Joint Genome Institute"/>
            <consortium name="Mycorrhizal Genomics Consortium"/>
            <person name="Kohler A."/>
            <person name="Kuo A."/>
            <person name="Nagy L.G."/>
            <person name="Floudas D."/>
            <person name="Copeland A."/>
            <person name="Barry K.W."/>
            <person name="Cichocki N."/>
            <person name="Veneault-Fourrey C."/>
            <person name="LaButti K."/>
            <person name="Lindquist E.A."/>
            <person name="Lipzen A."/>
            <person name="Lundell T."/>
            <person name="Morin E."/>
            <person name="Murat C."/>
            <person name="Riley R."/>
            <person name="Ohm R."/>
            <person name="Sun H."/>
            <person name="Tunlid A."/>
            <person name="Henrissat B."/>
            <person name="Grigoriev I.V."/>
            <person name="Hibbett D.S."/>
            <person name="Martin F."/>
        </authorList>
    </citation>
    <scope>NUCLEOTIDE SEQUENCE [LARGE SCALE GENOMIC DNA]</scope>
    <source>
        <strain evidence="3">Marx 270</strain>
    </source>
</reference>
<organism evidence="2 3">
    <name type="scientific">Pisolithus tinctorius Marx 270</name>
    <dbReference type="NCBI Taxonomy" id="870435"/>
    <lineage>
        <taxon>Eukaryota</taxon>
        <taxon>Fungi</taxon>
        <taxon>Dikarya</taxon>
        <taxon>Basidiomycota</taxon>
        <taxon>Agaricomycotina</taxon>
        <taxon>Agaricomycetes</taxon>
        <taxon>Agaricomycetidae</taxon>
        <taxon>Boletales</taxon>
        <taxon>Sclerodermatineae</taxon>
        <taxon>Pisolithaceae</taxon>
        <taxon>Pisolithus</taxon>
    </lineage>
</organism>
<evidence type="ECO:0000313" key="2">
    <source>
        <dbReference type="EMBL" id="KIN99540.1"/>
    </source>
</evidence>
<reference evidence="2 3" key="1">
    <citation type="submission" date="2014-04" db="EMBL/GenBank/DDBJ databases">
        <authorList>
            <consortium name="DOE Joint Genome Institute"/>
            <person name="Kuo A."/>
            <person name="Kohler A."/>
            <person name="Costa M.D."/>
            <person name="Nagy L.G."/>
            <person name="Floudas D."/>
            <person name="Copeland A."/>
            <person name="Barry K.W."/>
            <person name="Cichocki N."/>
            <person name="Veneault-Fourrey C."/>
            <person name="LaButti K."/>
            <person name="Lindquist E.A."/>
            <person name="Lipzen A."/>
            <person name="Lundell T."/>
            <person name="Morin E."/>
            <person name="Murat C."/>
            <person name="Sun H."/>
            <person name="Tunlid A."/>
            <person name="Henrissat B."/>
            <person name="Grigoriev I.V."/>
            <person name="Hibbett D.S."/>
            <person name="Martin F."/>
            <person name="Nordberg H.P."/>
            <person name="Cantor M.N."/>
            <person name="Hua S.X."/>
        </authorList>
    </citation>
    <scope>NUCLEOTIDE SEQUENCE [LARGE SCALE GENOMIC DNA]</scope>
    <source>
        <strain evidence="2 3">Marx 270</strain>
    </source>
</reference>
<evidence type="ECO:0000256" key="1">
    <source>
        <dbReference type="SAM" id="MobiDB-lite"/>
    </source>
</evidence>